<dbReference type="PRINTS" id="PR00723">
    <property type="entry name" value="SUBTILISIN"/>
</dbReference>
<evidence type="ECO:0000256" key="4">
    <source>
        <dbReference type="ARBA" id="ARBA00022825"/>
    </source>
</evidence>
<evidence type="ECO:0000313" key="8">
    <source>
        <dbReference type="EMBL" id="MBP2181277.1"/>
    </source>
</evidence>
<feature type="signal peptide" evidence="6">
    <location>
        <begin position="1"/>
        <end position="29"/>
    </location>
</feature>
<dbReference type="Proteomes" id="UP000741013">
    <property type="component" value="Unassembled WGS sequence"/>
</dbReference>
<dbReference type="GO" id="GO:0006508">
    <property type="term" value="P:proteolysis"/>
    <property type="evidence" value="ECO:0007669"/>
    <property type="project" value="UniProtKB-KW"/>
</dbReference>
<dbReference type="InterPro" id="IPR050131">
    <property type="entry name" value="Peptidase_S8_subtilisin-like"/>
</dbReference>
<proteinExistence type="inferred from homology"/>
<evidence type="ECO:0000256" key="5">
    <source>
        <dbReference type="PROSITE-ProRule" id="PRU01240"/>
    </source>
</evidence>
<evidence type="ECO:0000313" key="9">
    <source>
        <dbReference type="Proteomes" id="UP000741013"/>
    </source>
</evidence>
<keyword evidence="9" id="KW-1185">Reference proteome</keyword>
<dbReference type="PANTHER" id="PTHR43806">
    <property type="entry name" value="PEPTIDASE S8"/>
    <property type="match status" value="1"/>
</dbReference>
<dbReference type="InterPro" id="IPR036852">
    <property type="entry name" value="Peptidase_S8/S53_dom_sf"/>
</dbReference>
<reference evidence="8 9" key="1">
    <citation type="submission" date="2021-03" db="EMBL/GenBank/DDBJ databases">
        <title>Sequencing the genomes of 1000 actinobacteria strains.</title>
        <authorList>
            <person name="Klenk H.-P."/>
        </authorList>
    </citation>
    <scope>NUCLEOTIDE SEQUENCE [LARGE SCALE GENOMIC DNA]</scope>
    <source>
        <strain evidence="8 9">DSM 45510</strain>
    </source>
</reference>
<feature type="chain" id="PRO_5046858238" evidence="6">
    <location>
        <begin position="30"/>
        <end position="310"/>
    </location>
</feature>
<gene>
    <name evidence="8" type="ORF">JOM49_002803</name>
</gene>
<feature type="active site" description="Charge relay system" evidence="5">
    <location>
        <position position="102"/>
    </location>
</feature>
<feature type="active site" description="Charge relay system" evidence="5">
    <location>
        <position position="70"/>
    </location>
</feature>
<keyword evidence="2 5" id="KW-0645">Protease</keyword>
<keyword evidence="4 5" id="KW-0720">Serine protease</keyword>
<dbReference type="Pfam" id="PF00082">
    <property type="entry name" value="Peptidase_S8"/>
    <property type="match status" value="1"/>
</dbReference>
<keyword evidence="6" id="KW-0732">Signal</keyword>
<dbReference type="Gene3D" id="3.40.50.200">
    <property type="entry name" value="Peptidase S8/S53 domain"/>
    <property type="match status" value="1"/>
</dbReference>
<organism evidence="8 9">
    <name type="scientific">Amycolatopsis magusensis</name>
    <dbReference type="NCBI Taxonomy" id="882444"/>
    <lineage>
        <taxon>Bacteria</taxon>
        <taxon>Bacillati</taxon>
        <taxon>Actinomycetota</taxon>
        <taxon>Actinomycetes</taxon>
        <taxon>Pseudonocardiales</taxon>
        <taxon>Pseudonocardiaceae</taxon>
        <taxon>Amycolatopsis</taxon>
    </lineage>
</organism>
<dbReference type="PANTHER" id="PTHR43806:SF11">
    <property type="entry name" value="CEREVISIN-RELATED"/>
    <property type="match status" value="1"/>
</dbReference>
<dbReference type="GO" id="GO:0008233">
    <property type="term" value="F:peptidase activity"/>
    <property type="evidence" value="ECO:0007669"/>
    <property type="project" value="UniProtKB-KW"/>
</dbReference>
<protein>
    <submittedName>
        <fullName evidence="8">Subtilisin family serine protease</fullName>
    </submittedName>
</protein>
<dbReference type="InterPro" id="IPR015500">
    <property type="entry name" value="Peptidase_S8_subtilisin-rel"/>
</dbReference>
<comment type="similarity">
    <text evidence="1 5">Belongs to the peptidase S8 family.</text>
</comment>
<dbReference type="InterPro" id="IPR000209">
    <property type="entry name" value="Peptidase_S8/S53_dom"/>
</dbReference>
<dbReference type="InterPro" id="IPR034193">
    <property type="entry name" value="PCSK9_ProteinaseK-like"/>
</dbReference>
<comment type="caution">
    <text evidence="8">The sequence shown here is derived from an EMBL/GenBank/DDBJ whole genome shotgun (WGS) entry which is preliminary data.</text>
</comment>
<dbReference type="SUPFAM" id="SSF52743">
    <property type="entry name" value="Subtilisin-like"/>
    <property type="match status" value="1"/>
</dbReference>
<evidence type="ECO:0000256" key="1">
    <source>
        <dbReference type="ARBA" id="ARBA00011073"/>
    </source>
</evidence>
<feature type="active site" description="Charge relay system" evidence="5">
    <location>
        <position position="251"/>
    </location>
</feature>
<accession>A0ABS4PPE4</accession>
<evidence type="ECO:0000256" key="6">
    <source>
        <dbReference type="SAM" id="SignalP"/>
    </source>
</evidence>
<evidence type="ECO:0000256" key="3">
    <source>
        <dbReference type="ARBA" id="ARBA00022801"/>
    </source>
</evidence>
<feature type="domain" description="Peptidase S8/S53" evidence="7">
    <location>
        <begin position="68"/>
        <end position="290"/>
    </location>
</feature>
<sequence length="310" mass="31053">MTLRRVRAVTMSSAVSAVALLALAAPAHAGPGEQPNPPSWGLDRIDQRAGLDQLYRYETRAETVTAYVIDTGVSSVPDLAGQLLAGKDFVDGDDNAADGNGHGTHLASIIGGEQYGVAKDVKIVPVRVLDANGSGSVSTVVAGIDWVARNAVQPAVAVLGVGGSPNTAIDNAVRGLAAVVPVAVPAGGSATDAGKFSPARVAEALTVASSDRQDRAASSSNYGASVDLYAPGVSIPSPAPDGSVRVLSGTSTAAAHVTGAAALYRALHPAATAPQTAQAVVDAATKDKLTGVPAGTPNRLLFSLVSAQLR</sequence>
<dbReference type="CDD" id="cd04077">
    <property type="entry name" value="Peptidases_S8_PCSK9_ProteinaseK_like"/>
    <property type="match status" value="1"/>
</dbReference>
<dbReference type="EMBL" id="JAGGMS010000001">
    <property type="protein sequence ID" value="MBP2181277.1"/>
    <property type="molecule type" value="Genomic_DNA"/>
</dbReference>
<dbReference type="RefSeq" id="WP_245369325.1">
    <property type="nucleotide sequence ID" value="NZ_JAGGMS010000001.1"/>
</dbReference>
<evidence type="ECO:0000256" key="2">
    <source>
        <dbReference type="ARBA" id="ARBA00022670"/>
    </source>
</evidence>
<name>A0ABS4PPE4_9PSEU</name>
<keyword evidence="3 5" id="KW-0378">Hydrolase</keyword>
<dbReference type="PROSITE" id="PS51892">
    <property type="entry name" value="SUBTILASE"/>
    <property type="match status" value="1"/>
</dbReference>
<evidence type="ECO:0000259" key="7">
    <source>
        <dbReference type="Pfam" id="PF00082"/>
    </source>
</evidence>